<dbReference type="RefSeq" id="WP_141742150.1">
    <property type="nucleotide sequence ID" value="NZ_JAEUWV010000030.1"/>
</dbReference>
<keyword evidence="2" id="KW-1185">Reference proteome</keyword>
<name>A0AAW5HZ36_9CORY</name>
<evidence type="ECO:0008006" key="3">
    <source>
        <dbReference type="Google" id="ProtNLM"/>
    </source>
</evidence>
<gene>
    <name evidence="1" type="ORF">JMN37_10850</name>
</gene>
<reference evidence="1 2" key="1">
    <citation type="submission" date="2021-01" db="EMBL/GenBank/DDBJ databases">
        <title>Identification and Characterization of Corynebacterium sp.</title>
        <authorList>
            <person name="Luo Q."/>
            <person name="Qu P."/>
            <person name="Chen Q."/>
        </authorList>
    </citation>
    <scope>NUCLEOTIDE SEQUENCE [LARGE SCALE GENOMIC DNA]</scope>
    <source>
        <strain evidence="1 2">MC-18</strain>
    </source>
</reference>
<evidence type="ECO:0000313" key="1">
    <source>
        <dbReference type="EMBL" id="MCO6395459.1"/>
    </source>
</evidence>
<dbReference type="Proteomes" id="UP001205920">
    <property type="component" value="Unassembled WGS sequence"/>
</dbReference>
<dbReference type="EMBL" id="JAEUWV010000030">
    <property type="protein sequence ID" value="MCO6395459.1"/>
    <property type="molecule type" value="Genomic_DNA"/>
</dbReference>
<comment type="caution">
    <text evidence="1">The sequence shown here is derived from an EMBL/GenBank/DDBJ whole genome shotgun (WGS) entry which is preliminary data.</text>
</comment>
<sequence length="144" mass="16764">MSDQLWRVEVFDGGNFHRFYKRLDEVERAVTDAAVQYVLAPLGIRICESEWGKSLGRGLFELRIRRSIDTILREHGPSGAADRVPKRWWKKRVLIRVYCTFHGDKIVLLLGGYNKLRAPSSKQEQKEIRAARAALEQWKRDQPS</sequence>
<protein>
    <recommendedName>
        <fullName evidence="3">Type II toxin-antitoxin system RelE/ParE family toxin</fullName>
    </recommendedName>
</protein>
<evidence type="ECO:0000313" key="2">
    <source>
        <dbReference type="Proteomes" id="UP001205920"/>
    </source>
</evidence>
<proteinExistence type="predicted"/>
<accession>A0AAW5HZ36</accession>
<organism evidence="1 2">
    <name type="scientific">Corynebacterium lipophilum</name>
    <dbReference type="NCBI Taxonomy" id="2804918"/>
    <lineage>
        <taxon>Bacteria</taxon>
        <taxon>Bacillati</taxon>
        <taxon>Actinomycetota</taxon>
        <taxon>Actinomycetes</taxon>
        <taxon>Mycobacteriales</taxon>
        <taxon>Corynebacteriaceae</taxon>
        <taxon>Corynebacterium</taxon>
    </lineage>
</organism>
<dbReference type="AlphaFoldDB" id="A0AAW5HZ36"/>